<evidence type="ECO:0000313" key="5">
    <source>
        <dbReference type="EMBL" id="KAL1528325.1"/>
    </source>
</evidence>
<dbReference type="InterPro" id="IPR053958">
    <property type="entry name" value="HMGCR/SNAP/NPC1-like_SSD"/>
</dbReference>
<dbReference type="PROSITE" id="PS50156">
    <property type="entry name" value="SSD"/>
    <property type="match status" value="1"/>
</dbReference>
<comment type="similarity">
    <text evidence="1">Belongs to the patched family.</text>
</comment>
<dbReference type="GO" id="GO:0016020">
    <property type="term" value="C:membrane"/>
    <property type="evidence" value="ECO:0007669"/>
    <property type="project" value="TreeGrafter"/>
</dbReference>
<dbReference type="SUPFAM" id="SSF82866">
    <property type="entry name" value="Multidrug efflux transporter AcrB transmembrane domain"/>
    <property type="match status" value="2"/>
</dbReference>
<dbReference type="InterPro" id="IPR000731">
    <property type="entry name" value="SSD"/>
</dbReference>
<feature type="transmembrane region" description="Helical" evidence="3">
    <location>
        <begin position="436"/>
        <end position="467"/>
    </location>
</feature>
<dbReference type="InterPro" id="IPR051697">
    <property type="entry name" value="Patched_domain-protein"/>
</dbReference>
<proteinExistence type="inferred from homology"/>
<feature type="transmembrane region" description="Helical" evidence="3">
    <location>
        <begin position="870"/>
        <end position="894"/>
    </location>
</feature>
<accession>A0AB34K6L1</accession>
<evidence type="ECO:0000256" key="1">
    <source>
        <dbReference type="ARBA" id="ARBA00005585"/>
    </source>
</evidence>
<keyword evidence="3" id="KW-0812">Transmembrane</keyword>
<protein>
    <recommendedName>
        <fullName evidence="4">SSD domain-containing protein</fullName>
    </recommendedName>
</protein>
<evidence type="ECO:0000256" key="2">
    <source>
        <dbReference type="SAM" id="MobiDB-lite"/>
    </source>
</evidence>
<feature type="region of interest" description="Disordered" evidence="2">
    <location>
        <begin position="1001"/>
        <end position="1035"/>
    </location>
</feature>
<feature type="domain" description="SSD" evidence="4">
    <location>
        <begin position="310"/>
        <end position="467"/>
    </location>
</feature>
<feature type="transmembrane region" description="Helical" evidence="3">
    <location>
        <begin position="408"/>
        <end position="430"/>
    </location>
</feature>
<dbReference type="AlphaFoldDB" id="A0AB34K6L1"/>
<feature type="transmembrane region" description="Helical" evidence="3">
    <location>
        <begin position="311"/>
        <end position="330"/>
    </location>
</feature>
<feature type="transmembrane region" description="Helical" evidence="3">
    <location>
        <begin position="943"/>
        <end position="967"/>
    </location>
</feature>
<feature type="compositionally biased region" description="Polar residues" evidence="2">
    <location>
        <begin position="1025"/>
        <end position="1035"/>
    </location>
</feature>
<feature type="transmembrane region" description="Helical" evidence="3">
    <location>
        <begin position="915"/>
        <end position="937"/>
    </location>
</feature>
<comment type="caution">
    <text evidence="5">The sequence shown here is derived from an EMBL/GenBank/DDBJ whole genome shotgun (WGS) entry which is preliminary data.</text>
</comment>
<keyword evidence="6" id="KW-1185">Reference proteome</keyword>
<dbReference type="Proteomes" id="UP001515480">
    <property type="component" value="Unassembled WGS sequence"/>
</dbReference>
<feature type="transmembrane region" description="Helical" evidence="3">
    <location>
        <begin position="342"/>
        <end position="361"/>
    </location>
</feature>
<dbReference type="Gene3D" id="1.20.1640.10">
    <property type="entry name" value="Multidrug efflux transporter AcrB transmembrane domain"/>
    <property type="match status" value="2"/>
</dbReference>
<evidence type="ECO:0000259" key="4">
    <source>
        <dbReference type="PROSITE" id="PS50156"/>
    </source>
</evidence>
<dbReference type="Pfam" id="PF12349">
    <property type="entry name" value="Sterol-sensing"/>
    <property type="match status" value="1"/>
</dbReference>
<keyword evidence="3" id="KW-0472">Membrane</keyword>
<dbReference type="EMBL" id="JBGBPQ010000002">
    <property type="protein sequence ID" value="KAL1528325.1"/>
    <property type="molecule type" value="Genomic_DNA"/>
</dbReference>
<sequence length="1035" mass="113750">MSSCQAKLSASVQSWFYSVFYKWGLIVAKSPKKVIAISLFLAFLFSLRLLMAPSQPLPTETRQEKLFAPQDSQGVEDYERYRDTFGYGSRRNTVYITTQPHGGNVLTSSVLAEALRFDSIVRNELYMYQFEYDSKWTEKKNYTFSDICVRGTTNSLCLNNQYPLELFQWANGSFSFGFTDAEILDIVNSRKGIDPELFPPAANRTVSVESVFGGIQRDATTGRITSAASMQLVYTIVEGDRDDFVETRSFAWEEQLNYFVAPEWTDDPPEGTRGAAYPDKVFSWSSTIIDVYPNTAGAIGREFSNAVRGDLTGLQIGLMSICAYSFFILIRCRTPMRSRASLTAAGIASCGIAIAIAYSMGSLVEPINQVINVLPFVLIGIGVDDMFVLISSLEAIPMDLPVDERIAMGMASAGVSITITSLTDFLAFLLGSSSSLPGLAAFCIYAAIGILADFVLQITFFAGWMVLDAQREANQRSDCCCCPCAPKAPVKEGDGCFKFYPQLQDLNKKYYIPFLRNPIVKVVVLVSFISFAGIAAWQASQLEQNFDRRWFVDSDAQLQQAFEISDLYYRDTSDGVSFNVATPSSVHFDYTLAESQQKLITLSAAVASNEWVRDASVVPWYQPLRAWVYSCISTHSVSDGTSTFTCIGRSCAVNGVLLFPHCTRQKNIRDASGNLVLDANGAPIPQGVDNKTMILIDGTTAPDDTPVANTYLPPSSFYVYLDQFLYDSAAGSRYTSYIIWKVPNVGNLSFIEVNQGLEAAQFRASHVYMDKASNQIDAMRTLRDDVESAGVGEGKESYPFTFVYIFFEQFAIIGQEAFVNLALALTAVFIIVTLLIGSFHASFMVIVCVVLVDIDILGLMRMWGLGIDSVTIINLVLAVGLAVDYSAHLTHAFVVAKGTRQERTEIALEEMGTAVVHGAMSTFAAVLILSTSQSYIFRVFFKQFFGICIFGAAHGLCFLPVLLSFVGPEPIEVNKAKSSLEMKTAQPGEKQTSIELAVATTPAASETVPSLPPSAPGTPDHSLKYKNSSVRSAWE</sequence>
<feature type="transmembrane region" description="Helical" evidence="3">
    <location>
        <begin position="373"/>
        <end position="396"/>
    </location>
</feature>
<dbReference type="PANTHER" id="PTHR10796:SF92">
    <property type="entry name" value="PATCHED-RELATED, ISOFORM A"/>
    <property type="match status" value="1"/>
</dbReference>
<keyword evidence="3" id="KW-1133">Transmembrane helix</keyword>
<organism evidence="5 6">
    <name type="scientific">Prymnesium parvum</name>
    <name type="common">Toxic golden alga</name>
    <dbReference type="NCBI Taxonomy" id="97485"/>
    <lineage>
        <taxon>Eukaryota</taxon>
        <taxon>Haptista</taxon>
        <taxon>Haptophyta</taxon>
        <taxon>Prymnesiophyceae</taxon>
        <taxon>Prymnesiales</taxon>
        <taxon>Prymnesiaceae</taxon>
        <taxon>Prymnesium</taxon>
    </lineage>
</organism>
<dbReference type="PANTHER" id="PTHR10796">
    <property type="entry name" value="PATCHED-RELATED"/>
    <property type="match status" value="1"/>
</dbReference>
<feature type="transmembrane region" description="Helical" evidence="3">
    <location>
        <begin position="518"/>
        <end position="539"/>
    </location>
</feature>
<gene>
    <name evidence="5" type="ORF">AB1Y20_009680</name>
</gene>
<evidence type="ECO:0000256" key="3">
    <source>
        <dbReference type="SAM" id="Phobius"/>
    </source>
</evidence>
<reference evidence="5 6" key="1">
    <citation type="journal article" date="2024" name="Science">
        <title>Giant polyketide synthase enzymes in the biosynthesis of giant marine polyether toxins.</title>
        <authorList>
            <person name="Fallon T.R."/>
            <person name="Shende V.V."/>
            <person name="Wierzbicki I.H."/>
            <person name="Pendleton A.L."/>
            <person name="Watervoot N.F."/>
            <person name="Auber R.P."/>
            <person name="Gonzalez D.J."/>
            <person name="Wisecaver J.H."/>
            <person name="Moore B.S."/>
        </authorList>
    </citation>
    <scope>NUCLEOTIDE SEQUENCE [LARGE SCALE GENOMIC DNA]</scope>
    <source>
        <strain evidence="5 6">12B1</strain>
    </source>
</reference>
<name>A0AB34K6L1_PRYPA</name>
<evidence type="ECO:0000313" key="6">
    <source>
        <dbReference type="Proteomes" id="UP001515480"/>
    </source>
</evidence>